<dbReference type="Gene3D" id="4.10.520.10">
    <property type="entry name" value="IHF-like DNA-binding proteins"/>
    <property type="match status" value="1"/>
</dbReference>
<dbReference type="FunFam" id="4.10.520.10:FF:000001">
    <property type="entry name" value="DNA-binding protein HU"/>
    <property type="match status" value="1"/>
</dbReference>
<dbReference type="PRINTS" id="PR01727">
    <property type="entry name" value="DNABINDINGHU"/>
</dbReference>
<dbReference type="GO" id="GO:1990178">
    <property type="term" value="C:HU-DNA complex"/>
    <property type="evidence" value="ECO:0007669"/>
    <property type="project" value="UniProtKB-ARBA"/>
</dbReference>
<protein>
    <submittedName>
        <fullName evidence="6">HU family DNA-binding protein</fullName>
    </submittedName>
</protein>
<reference evidence="6 7" key="1">
    <citation type="submission" date="2020-05" db="EMBL/GenBank/DDBJ databases">
        <title>Horizontal transmission and recombination maintain forever young bacterial symbiont genomes.</title>
        <authorList>
            <person name="Russell S.L."/>
            <person name="Pepper-Tunick E."/>
            <person name="Svedberg J."/>
            <person name="Byrne A."/>
            <person name="Ruelas Castillo J."/>
            <person name="Vollmers C."/>
            <person name="Beinart R.A."/>
            <person name="Corbett-Detig R."/>
        </authorList>
    </citation>
    <scope>NUCLEOTIDE SEQUENCE [LARGE SCALE GENOMIC DNA]</scope>
    <source>
        <strain evidence="6">Monterey_2004</strain>
    </source>
</reference>
<dbReference type="Proteomes" id="UP000525329">
    <property type="component" value="Unassembled WGS sequence"/>
</dbReference>
<evidence type="ECO:0000313" key="6">
    <source>
        <dbReference type="EMBL" id="NYT52108.1"/>
    </source>
</evidence>
<dbReference type="GO" id="GO:0003677">
    <property type="term" value="F:DNA binding"/>
    <property type="evidence" value="ECO:0007669"/>
    <property type="project" value="UniProtKB-KW"/>
</dbReference>
<dbReference type="PANTHER" id="PTHR33175:SF3">
    <property type="entry name" value="DNA-BINDING PROTEIN HU-BETA"/>
    <property type="match status" value="1"/>
</dbReference>
<dbReference type="PANTHER" id="PTHR33175">
    <property type="entry name" value="DNA-BINDING PROTEIN HU"/>
    <property type="match status" value="1"/>
</dbReference>
<dbReference type="InterPro" id="IPR010992">
    <property type="entry name" value="IHF-like_DNA-bd_dom_sf"/>
</dbReference>
<dbReference type="AlphaFoldDB" id="A0A853G426"/>
<accession>A0A853G426</accession>
<evidence type="ECO:0000256" key="1">
    <source>
        <dbReference type="ARBA" id="ARBA00003819"/>
    </source>
</evidence>
<evidence type="ECO:0000256" key="3">
    <source>
        <dbReference type="ARBA" id="ARBA00023067"/>
    </source>
</evidence>
<dbReference type="InterPro" id="IPR000119">
    <property type="entry name" value="Hist_DNA-bd"/>
</dbReference>
<keyword evidence="4 6" id="KW-0238">DNA-binding</keyword>
<dbReference type="Pfam" id="PF00216">
    <property type="entry name" value="Bac_DNA_binding"/>
    <property type="match status" value="1"/>
</dbReference>
<dbReference type="GO" id="GO:0006270">
    <property type="term" value="P:DNA replication initiation"/>
    <property type="evidence" value="ECO:0007669"/>
    <property type="project" value="UniProtKB-ARBA"/>
</dbReference>
<dbReference type="GO" id="GO:1990103">
    <property type="term" value="C:DnaA-HU complex"/>
    <property type="evidence" value="ECO:0007669"/>
    <property type="project" value="UniProtKB-ARBA"/>
</dbReference>
<dbReference type="GO" id="GO:0005829">
    <property type="term" value="C:cytosol"/>
    <property type="evidence" value="ECO:0007669"/>
    <property type="project" value="UniProtKB-ARBA"/>
</dbReference>
<dbReference type="PROSITE" id="PS00045">
    <property type="entry name" value="HISTONE_LIKE"/>
    <property type="match status" value="1"/>
</dbReference>
<comment type="function">
    <text evidence="1">Histone-like DNA-binding protein which is capable of wrapping DNA to stabilize it, and thus to prevent its denaturation under extreme environmental conditions.</text>
</comment>
<organism evidence="6 7">
    <name type="scientific">Candidatus Vesicomyosocius endoextente</name>
    <dbReference type="NCBI Taxonomy" id="2738853"/>
    <lineage>
        <taxon>Bacteria</taxon>
        <taxon>Pseudomonadati</taxon>
        <taxon>Pseudomonadota</taxon>
        <taxon>Gammaproteobacteria</taxon>
        <taxon>Candidatus Pseudothioglobaceae</taxon>
        <taxon>Candidatus Vesicomyidisocius</taxon>
    </lineage>
</organism>
<dbReference type="SMART" id="SM00411">
    <property type="entry name" value="BHL"/>
    <property type="match status" value="1"/>
</dbReference>
<evidence type="ECO:0000256" key="2">
    <source>
        <dbReference type="ARBA" id="ARBA00010529"/>
    </source>
</evidence>
<name>A0A853G426_9GAMM</name>
<dbReference type="GO" id="GO:0006351">
    <property type="term" value="P:DNA-templated transcription"/>
    <property type="evidence" value="ECO:0007669"/>
    <property type="project" value="UniProtKB-ARBA"/>
</dbReference>
<evidence type="ECO:0000313" key="7">
    <source>
        <dbReference type="Proteomes" id="UP000525329"/>
    </source>
</evidence>
<comment type="similarity">
    <text evidence="2 5">Belongs to the bacterial histone-like protein family.</text>
</comment>
<evidence type="ECO:0000256" key="5">
    <source>
        <dbReference type="RuleBase" id="RU003939"/>
    </source>
</evidence>
<comment type="caution">
    <text evidence="6">The sequence shown here is derived from an EMBL/GenBank/DDBJ whole genome shotgun (WGS) entry which is preliminary data.</text>
</comment>
<dbReference type="InterPro" id="IPR020816">
    <property type="entry name" value="Histone-like_DNA-bd_CS"/>
</dbReference>
<dbReference type="GO" id="GO:0030261">
    <property type="term" value="P:chromosome condensation"/>
    <property type="evidence" value="ECO:0007669"/>
    <property type="project" value="UniProtKB-KW"/>
</dbReference>
<dbReference type="GO" id="GO:0030527">
    <property type="term" value="F:structural constituent of chromatin"/>
    <property type="evidence" value="ECO:0007669"/>
    <property type="project" value="InterPro"/>
</dbReference>
<evidence type="ECO:0000256" key="4">
    <source>
        <dbReference type="ARBA" id="ARBA00023125"/>
    </source>
</evidence>
<dbReference type="CDD" id="cd13831">
    <property type="entry name" value="HU"/>
    <property type="match status" value="1"/>
</dbReference>
<proteinExistence type="inferred from homology"/>
<dbReference type="GO" id="GO:0042802">
    <property type="term" value="F:identical protein binding"/>
    <property type="evidence" value="ECO:0007669"/>
    <property type="project" value="UniProtKB-ARBA"/>
</dbReference>
<keyword evidence="3" id="KW-0226">DNA condensation</keyword>
<gene>
    <name evidence="6" type="ORF">H0A74_00740</name>
</gene>
<dbReference type="EMBL" id="JACCHU010000001">
    <property type="protein sequence ID" value="NYT52108.1"/>
    <property type="molecule type" value="Genomic_DNA"/>
</dbReference>
<sequence length="91" mass="9438">MNKSDLVAVISQISNLTKADSTRALDAMTGAITSALTSGDNVAITGFGSFVVRDRAARTGRNPQTGEAIQIKASKVPAFKAGKLLKESVNS</sequence>
<dbReference type="SUPFAM" id="SSF47729">
    <property type="entry name" value="IHF-like DNA-binding proteins"/>
    <property type="match status" value="1"/>
</dbReference>